<dbReference type="Proteomes" id="UP001055115">
    <property type="component" value="Unassembled WGS sequence"/>
</dbReference>
<protein>
    <submittedName>
        <fullName evidence="5">Epoxide hydrolase</fullName>
    </submittedName>
</protein>
<dbReference type="Gene3D" id="3.40.50.1820">
    <property type="entry name" value="alpha/beta hydrolase"/>
    <property type="match status" value="1"/>
</dbReference>
<dbReference type="PIRSF" id="PIRSF001112">
    <property type="entry name" value="Epoxide_hydrolase"/>
    <property type="match status" value="1"/>
</dbReference>
<gene>
    <name evidence="5" type="ORF">ColSpa_07740</name>
</gene>
<evidence type="ECO:0000256" key="2">
    <source>
        <dbReference type="ARBA" id="ARBA00022797"/>
    </source>
</evidence>
<dbReference type="InterPro" id="IPR029058">
    <property type="entry name" value="AB_hydrolase_fold"/>
</dbReference>
<dbReference type="EMBL" id="BQXU01000020">
    <property type="protein sequence ID" value="GKT47559.1"/>
    <property type="molecule type" value="Genomic_DNA"/>
</dbReference>
<evidence type="ECO:0000313" key="5">
    <source>
        <dbReference type="EMBL" id="GKT47559.1"/>
    </source>
</evidence>
<dbReference type="SUPFAM" id="SSF53474">
    <property type="entry name" value="alpha/beta-Hydrolases"/>
    <property type="match status" value="1"/>
</dbReference>
<sequence>MGPDIIPRLAVGLMYLDAVTAAPSDAPFNLRPFKIDLAKGVPRMLDLVRDTRLPEKPQYPGVGSNWGIDLDVLKSLQKQWLEKFDWKKEEKSMNSVFSFKHFTADIEGLNIHFIHEKSKNPDAIPLILNHGWPGSFLEFAPIIKKLTETAKTSTGKSVSFNVVVPSLPGFAFSSSPPGNWTLDDTARVYNTLMTKVLGYKTFAAHGTSHGAPLTFTLYDVFNTTTRAAHFVFIPFLPTPAEQITAMNITLSPLEQFELDRSTAWGITGNAYFLEHTTKPNTIGLALYDNPVGQLAWIGEKYISWSDPNAGKSPSILNHNEILRCISLYYLTHSFVSSVYTYAQDPGAFERVYRKASTDAPMLVSYFKYMVPQITSSEATLLGLTIQLPCLGI</sequence>
<dbReference type="GO" id="GO:0097176">
    <property type="term" value="P:epoxide metabolic process"/>
    <property type="evidence" value="ECO:0007669"/>
    <property type="project" value="TreeGrafter"/>
</dbReference>
<evidence type="ECO:0000256" key="1">
    <source>
        <dbReference type="ARBA" id="ARBA00010088"/>
    </source>
</evidence>
<dbReference type="InterPro" id="IPR016292">
    <property type="entry name" value="Epoxide_hydrolase"/>
</dbReference>
<dbReference type="GO" id="GO:0004301">
    <property type="term" value="F:epoxide hydrolase activity"/>
    <property type="evidence" value="ECO:0007669"/>
    <property type="project" value="TreeGrafter"/>
</dbReference>
<dbReference type="PANTHER" id="PTHR21661:SF35">
    <property type="entry name" value="EPOXIDE HYDROLASE"/>
    <property type="match status" value="1"/>
</dbReference>
<dbReference type="AlphaFoldDB" id="A0AA37P8F4"/>
<evidence type="ECO:0000256" key="3">
    <source>
        <dbReference type="ARBA" id="ARBA00022801"/>
    </source>
</evidence>
<dbReference type="InterPro" id="IPR010497">
    <property type="entry name" value="Epoxide_hydro_N"/>
</dbReference>
<reference evidence="5 6" key="1">
    <citation type="submission" date="2022-03" db="EMBL/GenBank/DDBJ databases">
        <title>Genome data of Colletotrichum spp.</title>
        <authorList>
            <person name="Utami Y.D."/>
            <person name="Hiruma K."/>
        </authorList>
    </citation>
    <scope>NUCLEOTIDE SEQUENCE [LARGE SCALE GENOMIC DNA]</scope>
    <source>
        <strain evidence="5 6">MAFF 239500</strain>
    </source>
</reference>
<keyword evidence="3 5" id="KW-0378">Hydrolase</keyword>
<dbReference type="PANTHER" id="PTHR21661">
    <property type="entry name" value="EPOXIDE HYDROLASE 1-RELATED"/>
    <property type="match status" value="1"/>
</dbReference>
<evidence type="ECO:0000259" key="4">
    <source>
        <dbReference type="Pfam" id="PF06441"/>
    </source>
</evidence>
<name>A0AA37P8F4_9PEZI</name>
<dbReference type="RefSeq" id="XP_049129909.1">
    <property type="nucleotide sequence ID" value="XM_049273952.1"/>
</dbReference>
<comment type="similarity">
    <text evidence="1">Belongs to the peptidase S33 family.</text>
</comment>
<feature type="domain" description="Epoxide hydrolase N-terminal" evidence="4">
    <location>
        <begin position="31"/>
        <end position="139"/>
    </location>
</feature>
<organism evidence="5 6">
    <name type="scientific">Colletotrichum spaethianum</name>
    <dbReference type="NCBI Taxonomy" id="700344"/>
    <lineage>
        <taxon>Eukaryota</taxon>
        <taxon>Fungi</taxon>
        <taxon>Dikarya</taxon>
        <taxon>Ascomycota</taxon>
        <taxon>Pezizomycotina</taxon>
        <taxon>Sordariomycetes</taxon>
        <taxon>Hypocreomycetidae</taxon>
        <taxon>Glomerellales</taxon>
        <taxon>Glomerellaceae</taxon>
        <taxon>Colletotrichum</taxon>
        <taxon>Colletotrichum spaethianum species complex</taxon>
    </lineage>
</organism>
<evidence type="ECO:0000313" key="6">
    <source>
        <dbReference type="Proteomes" id="UP001055115"/>
    </source>
</evidence>
<keyword evidence="2" id="KW-0058">Aromatic hydrocarbons catabolism</keyword>
<comment type="caution">
    <text evidence="5">The sequence shown here is derived from an EMBL/GenBank/DDBJ whole genome shotgun (WGS) entry which is preliminary data.</text>
</comment>
<proteinExistence type="inferred from homology"/>
<accession>A0AA37P8F4</accession>
<dbReference type="Pfam" id="PF06441">
    <property type="entry name" value="EHN"/>
    <property type="match status" value="1"/>
</dbReference>
<keyword evidence="6" id="KW-1185">Reference proteome</keyword>
<dbReference type="GeneID" id="73328542"/>